<feature type="chain" id="PRO_5017610324" description="Arabinan endo-1,5-alpha-L-arabinosidase" evidence="10">
    <location>
        <begin position="20"/>
        <end position="322"/>
    </location>
</feature>
<evidence type="ECO:0000256" key="7">
    <source>
        <dbReference type="PIRNR" id="PIRNR026534"/>
    </source>
</evidence>
<dbReference type="AlphaFoldDB" id="A0A3D8QQ38"/>
<comment type="similarity">
    <text evidence="3 7">Belongs to the glycosyl hydrolase 43 family.</text>
</comment>
<evidence type="ECO:0000256" key="3">
    <source>
        <dbReference type="ARBA" id="ARBA00009865"/>
    </source>
</evidence>
<organism evidence="11 12">
    <name type="scientific">Coleophoma cylindrospora</name>
    <dbReference type="NCBI Taxonomy" id="1849047"/>
    <lineage>
        <taxon>Eukaryota</taxon>
        <taxon>Fungi</taxon>
        <taxon>Dikarya</taxon>
        <taxon>Ascomycota</taxon>
        <taxon>Pezizomycotina</taxon>
        <taxon>Leotiomycetes</taxon>
        <taxon>Helotiales</taxon>
        <taxon>Dermateaceae</taxon>
        <taxon>Coleophoma</taxon>
    </lineage>
</organism>
<evidence type="ECO:0000256" key="5">
    <source>
        <dbReference type="ARBA" id="ARBA00022801"/>
    </source>
</evidence>
<proteinExistence type="inferred from homology"/>
<evidence type="ECO:0000256" key="10">
    <source>
        <dbReference type="SAM" id="SignalP"/>
    </source>
</evidence>
<evidence type="ECO:0000313" key="11">
    <source>
        <dbReference type="EMBL" id="RDW63584.1"/>
    </source>
</evidence>
<feature type="signal peptide" evidence="10">
    <location>
        <begin position="1"/>
        <end position="19"/>
    </location>
</feature>
<dbReference type="InterPro" id="IPR006710">
    <property type="entry name" value="Glyco_hydro_43"/>
</dbReference>
<evidence type="ECO:0000256" key="8">
    <source>
        <dbReference type="PIRSR" id="PIRSR606710-1"/>
    </source>
</evidence>
<dbReference type="InterPro" id="IPR050727">
    <property type="entry name" value="GH43_arabinanases"/>
</dbReference>
<accession>A0A3D8QQ38</accession>
<evidence type="ECO:0000256" key="9">
    <source>
        <dbReference type="PIRSR" id="PIRSR606710-2"/>
    </source>
</evidence>
<protein>
    <recommendedName>
        <fullName evidence="4 7">Arabinan endo-1,5-alpha-L-arabinosidase</fullName>
        <ecNumber evidence="4 7">3.2.1.99</ecNumber>
    </recommendedName>
</protein>
<comment type="pathway">
    <text evidence="2 7">Glycan metabolism; L-arabinan degradation.</text>
</comment>
<feature type="active site" description="Proton donor" evidence="8">
    <location>
        <position position="201"/>
    </location>
</feature>
<dbReference type="Gene3D" id="2.115.10.20">
    <property type="entry name" value="Glycosyl hydrolase domain, family 43"/>
    <property type="match status" value="1"/>
</dbReference>
<dbReference type="InterPro" id="IPR023296">
    <property type="entry name" value="Glyco_hydro_beta-prop_sf"/>
</dbReference>
<dbReference type="STRING" id="1849047.A0A3D8QQ38"/>
<dbReference type="InterPro" id="IPR016840">
    <property type="entry name" value="Glyco_hydro_43_endo_a_Ara-ase"/>
</dbReference>
<name>A0A3D8QQ38_9HELO</name>
<dbReference type="GO" id="GO:0046558">
    <property type="term" value="F:arabinan endo-1,5-alpha-L-arabinosidase activity"/>
    <property type="evidence" value="ECO:0007669"/>
    <property type="project" value="UniProtKB-EC"/>
</dbReference>
<keyword evidence="6 7" id="KW-0326">Glycosidase</keyword>
<dbReference type="CDD" id="cd18831">
    <property type="entry name" value="GH43_AnAbnA-like"/>
    <property type="match status" value="1"/>
</dbReference>
<evidence type="ECO:0000256" key="2">
    <source>
        <dbReference type="ARBA" id="ARBA00004834"/>
    </source>
</evidence>
<dbReference type="EMBL" id="PDLM01000013">
    <property type="protein sequence ID" value="RDW63584.1"/>
    <property type="molecule type" value="Genomic_DNA"/>
</dbReference>
<evidence type="ECO:0000256" key="6">
    <source>
        <dbReference type="ARBA" id="ARBA00023295"/>
    </source>
</evidence>
<feature type="site" description="Important for catalytic activity, responsible for pKa modulation of the active site Glu and correct orientation of both the proton donor and substrate" evidence="9">
    <location>
        <position position="149"/>
    </location>
</feature>
<keyword evidence="5 7" id="KW-0378">Hydrolase</keyword>
<reference evidence="11 12" key="1">
    <citation type="journal article" date="2018" name="IMA Fungus">
        <title>IMA Genome-F 9: Draft genome sequence of Annulohypoxylon stygium, Aspergillus mulundensis, Berkeleyomyces basicola (syn. Thielaviopsis basicola), Ceratocystis smalleyi, two Cercospora beticola strains, Coleophoma cylindrospora, Fusarium fracticaudum, Phialophora cf. hyalina, and Morchella septimelata.</title>
        <authorList>
            <person name="Wingfield B.D."/>
            <person name="Bills G.F."/>
            <person name="Dong Y."/>
            <person name="Huang W."/>
            <person name="Nel W.J."/>
            <person name="Swalarsk-Parry B.S."/>
            <person name="Vaghefi N."/>
            <person name="Wilken P.M."/>
            <person name="An Z."/>
            <person name="de Beer Z.W."/>
            <person name="De Vos L."/>
            <person name="Chen L."/>
            <person name="Duong T.A."/>
            <person name="Gao Y."/>
            <person name="Hammerbacher A."/>
            <person name="Kikkert J.R."/>
            <person name="Li Y."/>
            <person name="Li H."/>
            <person name="Li K."/>
            <person name="Li Q."/>
            <person name="Liu X."/>
            <person name="Ma X."/>
            <person name="Naidoo K."/>
            <person name="Pethybridge S.J."/>
            <person name="Sun J."/>
            <person name="Steenkamp E.T."/>
            <person name="van der Nest M.A."/>
            <person name="van Wyk S."/>
            <person name="Wingfield M.J."/>
            <person name="Xiong C."/>
            <person name="Yue Q."/>
            <person name="Zhang X."/>
        </authorList>
    </citation>
    <scope>NUCLEOTIDE SEQUENCE [LARGE SCALE GENOMIC DNA]</scope>
    <source>
        <strain evidence="11 12">BP6252</strain>
    </source>
</reference>
<keyword evidence="10" id="KW-0732">Signal</keyword>
<sequence length="322" mass="34497">MFSTLLLLGSTLLSAFVQGYSNPGACSGACWAHDPSIIQRASDGKYFKFNTGAGIYIYKADAIEGPWTQEGVALASGSSIDLAGNTDLWAPDVHLVDGIYYMYYAVSTSGSQDSAIGLATSSTMEVGSWTDKGSIGVTSSSSKAYNAIDPNLIQVGSVNLLNFGSFWHDIYQVELNSAGTKTAGSSSYNIEYNSTGTSPCEGSYMFYNDPYYYLLWSSGICCGYDTSKPAQGYEYKIMMCRSKHSTTGFVDKNGDACTANGGSILLESHGTTYGPGGQGVYDDTTNGLTLYYHYADTAVGLADADYLFGWNVLTWSNEWPAV</sequence>
<dbReference type="PANTHER" id="PTHR43301:SF3">
    <property type="entry name" value="ARABINAN ENDO-1,5-ALPHA-L-ARABINOSIDASE A-RELATED"/>
    <property type="match status" value="1"/>
</dbReference>
<evidence type="ECO:0000256" key="1">
    <source>
        <dbReference type="ARBA" id="ARBA00000375"/>
    </source>
</evidence>
<dbReference type="Pfam" id="PF04616">
    <property type="entry name" value="Glyco_hydro_43"/>
    <property type="match status" value="1"/>
</dbReference>
<dbReference type="UniPathway" id="UPA00667"/>
<dbReference type="PIRSF" id="PIRSF026534">
    <property type="entry name" value="Endo_alpha-L-arabinosidase"/>
    <property type="match status" value="1"/>
</dbReference>
<dbReference type="SUPFAM" id="SSF75005">
    <property type="entry name" value="Arabinanase/levansucrase/invertase"/>
    <property type="match status" value="1"/>
</dbReference>
<comment type="catalytic activity">
    <reaction evidence="1 7">
        <text>Endohydrolysis of (1-&gt;5)-alpha-arabinofuranosidic linkages in (1-&gt;5)-arabinans.</text>
        <dbReference type="EC" id="3.2.1.99"/>
    </reaction>
</comment>
<evidence type="ECO:0000313" key="12">
    <source>
        <dbReference type="Proteomes" id="UP000256645"/>
    </source>
</evidence>
<evidence type="ECO:0000256" key="4">
    <source>
        <dbReference type="ARBA" id="ARBA00012586"/>
    </source>
</evidence>
<dbReference type="Proteomes" id="UP000256645">
    <property type="component" value="Unassembled WGS sequence"/>
</dbReference>
<dbReference type="OrthoDB" id="195678at2759"/>
<keyword evidence="12" id="KW-1185">Reference proteome</keyword>
<dbReference type="PANTHER" id="PTHR43301">
    <property type="entry name" value="ARABINAN ENDO-1,5-ALPHA-L-ARABINOSIDASE"/>
    <property type="match status" value="1"/>
</dbReference>
<dbReference type="EC" id="3.2.1.99" evidence="4 7"/>
<gene>
    <name evidence="11" type="ORF">BP6252_11129</name>
</gene>
<dbReference type="GO" id="GO:0031222">
    <property type="term" value="P:arabinan catabolic process"/>
    <property type="evidence" value="ECO:0007669"/>
    <property type="project" value="UniProtKB-UniPathway"/>
</dbReference>
<comment type="caution">
    <text evidence="11">The sequence shown here is derived from an EMBL/GenBank/DDBJ whole genome shotgun (WGS) entry which is preliminary data.</text>
</comment>
<feature type="active site" description="Proton acceptor" evidence="8">
    <location>
        <position position="34"/>
    </location>
</feature>